<evidence type="ECO:0000256" key="4">
    <source>
        <dbReference type="ARBA" id="ARBA00023125"/>
    </source>
</evidence>
<dbReference type="Pfam" id="PF01385">
    <property type="entry name" value="OrfB_IS605"/>
    <property type="match status" value="1"/>
</dbReference>
<keyword evidence="5" id="KW-0233">DNA recombination</keyword>
<dbReference type="NCBIfam" id="TIGR01766">
    <property type="entry name" value="IS200/IS605 family accessory protein TnpB-like domain"/>
    <property type="match status" value="1"/>
</dbReference>
<evidence type="ECO:0000256" key="1">
    <source>
        <dbReference type="ARBA" id="ARBA00008761"/>
    </source>
</evidence>
<evidence type="ECO:0000256" key="5">
    <source>
        <dbReference type="ARBA" id="ARBA00023172"/>
    </source>
</evidence>
<proteinExistence type="inferred from homology"/>
<evidence type="ECO:0000256" key="3">
    <source>
        <dbReference type="ARBA" id="ARBA00022578"/>
    </source>
</evidence>
<evidence type="ECO:0000313" key="10">
    <source>
        <dbReference type="Proteomes" id="UP001553843"/>
    </source>
</evidence>
<dbReference type="Pfam" id="PF07282">
    <property type="entry name" value="Cas12f1-like_TNB"/>
    <property type="match status" value="1"/>
</dbReference>
<sequence length="493" mass="55287">MTDEPLTMRQVTRVVRLPLDPTPDVADILQRYADCSRACFNFAFGLKDAVQRRWATERARLLAEGMEEKEARKAATALYRVPRQFDLQKMFLAVRDKPLMGPARAGQDFPRYRYRWWDGVNAIVCQQAFRDADTAWSNWLARSREGLGYPRPKQRGRCRDSFRMPAVRLVPEDLRHIRIGGEQRPGGQKAFRVRLHRPAYRLARLLQRGGEVKMVTISRSGPRWFAAFNVRLPAPPAAVATRAQRERGTVGVDLGVAAIAATSQPLHLQGAATQLVANPRHLNNARRALAKWERRKARRWVKGRPAREQSKGWHEAKDHVAKLHAQIAAYRADTQHHLTKALATQFARVVIEDLKVKNMSKSARGSVEEPGSNVRQKAGLNRALLDVGFGEIRRQLEYKTAWYGSVLSTVNPAYTSQTCHRCGHVDSKSRRTRSVFVCTACGAQVHADIGAAHNIAARGTEADDTRASHRRGGSHPVVTGSAEVANRCSTRVS</sequence>
<comment type="similarity">
    <text evidence="1">In the C-terminal section; belongs to the transposase 35 family.</text>
</comment>
<dbReference type="InterPro" id="IPR001959">
    <property type="entry name" value="Transposase"/>
</dbReference>
<reference evidence="9 10" key="1">
    <citation type="submission" date="2024-06" db="EMBL/GenBank/DDBJ databases">
        <title>The Natural Products Discovery Center: Release of the First 8490 Sequenced Strains for Exploring Actinobacteria Biosynthetic Diversity.</title>
        <authorList>
            <person name="Kalkreuter E."/>
            <person name="Kautsar S.A."/>
            <person name="Yang D."/>
            <person name="Bader C.D."/>
            <person name="Teijaro C.N."/>
            <person name="Fluegel L."/>
            <person name="Davis C.M."/>
            <person name="Simpson J.R."/>
            <person name="Lauterbach L."/>
            <person name="Steele A.D."/>
            <person name="Gui C."/>
            <person name="Meng S."/>
            <person name="Li G."/>
            <person name="Viehrig K."/>
            <person name="Ye F."/>
            <person name="Su P."/>
            <person name="Kiefer A.F."/>
            <person name="Nichols A."/>
            <person name="Cepeda A.J."/>
            <person name="Yan W."/>
            <person name="Fan B."/>
            <person name="Jiang Y."/>
            <person name="Adhikari A."/>
            <person name="Zheng C.-J."/>
            <person name="Schuster L."/>
            <person name="Cowan T.M."/>
            <person name="Smanski M.J."/>
            <person name="Chevrette M.G."/>
            <person name="De Carvalho L.P.S."/>
            <person name="Shen B."/>
        </authorList>
    </citation>
    <scope>NUCLEOTIDE SEQUENCE [LARGE SCALE GENOMIC DNA]</scope>
    <source>
        <strain evidence="9 10">NPDC047833</strain>
    </source>
</reference>
<feature type="domain" description="Cas12f1-like TNB" evidence="8">
    <location>
        <begin position="389"/>
        <end position="455"/>
    </location>
</feature>
<dbReference type="EMBL" id="JBEYRS010000018">
    <property type="protein sequence ID" value="MEW2366623.1"/>
    <property type="molecule type" value="Genomic_DNA"/>
</dbReference>
<evidence type="ECO:0000256" key="2">
    <source>
        <dbReference type="ARBA" id="ARBA00011044"/>
    </source>
</evidence>
<name>A0ABV3M4J6_9ACTN</name>
<dbReference type="PANTHER" id="PTHR30405:SF11">
    <property type="entry name" value="RNA-GUIDED DNA ENDONUCLEASE RV2885C-RELATED"/>
    <property type="match status" value="1"/>
</dbReference>
<evidence type="ECO:0000259" key="8">
    <source>
        <dbReference type="Pfam" id="PF07282"/>
    </source>
</evidence>
<dbReference type="InterPro" id="IPR010095">
    <property type="entry name" value="Cas12f1-like_TNB"/>
</dbReference>
<dbReference type="PANTHER" id="PTHR30405">
    <property type="entry name" value="TRANSPOSASE"/>
    <property type="match status" value="1"/>
</dbReference>
<dbReference type="InterPro" id="IPR051399">
    <property type="entry name" value="RNA-guided_DNA_endo/Transpos"/>
</dbReference>
<comment type="similarity">
    <text evidence="2">In the N-terminal section; belongs to the transposase 2 family.</text>
</comment>
<comment type="caution">
    <text evidence="9">The sequence shown here is derived from an EMBL/GenBank/DDBJ whole genome shotgun (WGS) entry which is preliminary data.</text>
</comment>
<evidence type="ECO:0000256" key="6">
    <source>
        <dbReference type="SAM" id="MobiDB-lite"/>
    </source>
</evidence>
<feature type="domain" description="Probable transposase IS891/IS1136/IS1341" evidence="7">
    <location>
        <begin position="241"/>
        <end position="362"/>
    </location>
</feature>
<accession>A0ABV3M4J6</accession>
<evidence type="ECO:0000259" key="7">
    <source>
        <dbReference type="Pfam" id="PF01385"/>
    </source>
</evidence>
<gene>
    <name evidence="9" type="ORF">AB0887_32325</name>
</gene>
<evidence type="ECO:0000313" key="9">
    <source>
        <dbReference type="EMBL" id="MEW2366623.1"/>
    </source>
</evidence>
<feature type="region of interest" description="Disordered" evidence="6">
    <location>
        <begin position="460"/>
        <end position="479"/>
    </location>
</feature>
<protein>
    <submittedName>
        <fullName evidence="9">Transposase</fullName>
    </submittedName>
</protein>
<organism evidence="9 10">
    <name type="scientific">Streptomyces huasconensis</name>
    <dbReference type="NCBI Taxonomy" id="1854574"/>
    <lineage>
        <taxon>Bacteria</taxon>
        <taxon>Bacillati</taxon>
        <taxon>Actinomycetota</taxon>
        <taxon>Actinomycetes</taxon>
        <taxon>Kitasatosporales</taxon>
        <taxon>Streptomycetaceae</taxon>
        <taxon>Streptomyces</taxon>
    </lineage>
</organism>
<keyword evidence="4" id="KW-0238">DNA-binding</keyword>
<dbReference type="Proteomes" id="UP001553843">
    <property type="component" value="Unassembled WGS sequence"/>
</dbReference>
<keyword evidence="3" id="KW-0815">Transposition</keyword>
<dbReference type="RefSeq" id="WP_359783126.1">
    <property type="nucleotide sequence ID" value="NZ_JBEYRR010000013.1"/>
</dbReference>
<keyword evidence="10" id="KW-1185">Reference proteome</keyword>
<dbReference type="NCBIfam" id="NF040570">
    <property type="entry name" value="guided_TnpB"/>
    <property type="match status" value="1"/>
</dbReference>